<organism evidence="1 2">
    <name type="scientific">Streptomyces albospinus</name>
    <dbReference type="NCBI Taxonomy" id="285515"/>
    <lineage>
        <taxon>Bacteria</taxon>
        <taxon>Bacillati</taxon>
        <taxon>Actinomycetota</taxon>
        <taxon>Actinomycetes</taxon>
        <taxon>Kitasatosporales</taxon>
        <taxon>Streptomycetaceae</taxon>
        <taxon>Streptomyces</taxon>
    </lineage>
</organism>
<protein>
    <submittedName>
        <fullName evidence="1">Uncharacterized protein</fullName>
    </submittedName>
</protein>
<gene>
    <name evidence="1" type="ORF">GCM10010211_25990</name>
</gene>
<evidence type="ECO:0000313" key="2">
    <source>
        <dbReference type="Proteomes" id="UP000654471"/>
    </source>
</evidence>
<name>A0ABQ2UY59_9ACTN</name>
<reference evidence="2" key="1">
    <citation type="journal article" date="2019" name="Int. J. Syst. Evol. Microbiol.">
        <title>The Global Catalogue of Microorganisms (GCM) 10K type strain sequencing project: providing services to taxonomists for standard genome sequencing and annotation.</title>
        <authorList>
            <consortium name="The Broad Institute Genomics Platform"/>
            <consortium name="The Broad Institute Genome Sequencing Center for Infectious Disease"/>
            <person name="Wu L."/>
            <person name="Ma J."/>
        </authorList>
    </citation>
    <scope>NUCLEOTIDE SEQUENCE [LARGE SCALE GENOMIC DNA]</scope>
    <source>
        <strain evidence="2">JCM 3399</strain>
    </source>
</reference>
<dbReference type="EMBL" id="BMRP01000007">
    <property type="protein sequence ID" value="GGU59806.1"/>
    <property type="molecule type" value="Genomic_DNA"/>
</dbReference>
<sequence>MTEPAPRPGIRHFSAAMSATPFSPEAAVMASLTERKAYREKTMQALYEATEGNRLLGVTGAKPAQDLAIPAEDLAAACTYLVGEDLITVDWTAGNTPAMVTLTHQGIRRMEAEEEEHS</sequence>
<comment type="caution">
    <text evidence="1">The sequence shown here is derived from an EMBL/GenBank/DDBJ whole genome shotgun (WGS) entry which is preliminary data.</text>
</comment>
<accession>A0ABQ2UY59</accession>
<keyword evidence="2" id="KW-1185">Reference proteome</keyword>
<dbReference type="Proteomes" id="UP000654471">
    <property type="component" value="Unassembled WGS sequence"/>
</dbReference>
<evidence type="ECO:0000313" key="1">
    <source>
        <dbReference type="EMBL" id="GGU59806.1"/>
    </source>
</evidence>
<proteinExistence type="predicted"/>